<evidence type="ECO:0000256" key="3">
    <source>
        <dbReference type="ARBA" id="ARBA00022730"/>
    </source>
</evidence>
<dbReference type="ExpressionAtlas" id="A0A1D6I1F4">
    <property type="expression patterns" value="baseline"/>
</dbReference>
<dbReference type="PANTHER" id="PTHR11581:SF44">
    <property type="entry name" value="RIBOSOMAL PROTEIN S4E CENTRAL REGION DOMAIN-CONTAINING PROTEIN"/>
    <property type="match status" value="1"/>
</dbReference>
<dbReference type="SMR" id="A0A1D6I1F4"/>
<dbReference type="STRING" id="4577.A0A1D6I1F4"/>
<evidence type="ECO:0000259" key="8">
    <source>
        <dbReference type="Pfam" id="PF08071"/>
    </source>
</evidence>
<dbReference type="Gene3D" id="3.10.290.10">
    <property type="entry name" value="RNA-binding S4 domain"/>
    <property type="match status" value="1"/>
</dbReference>
<dbReference type="GO" id="GO:0016020">
    <property type="term" value="C:membrane"/>
    <property type="evidence" value="ECO:0007669"/>
    <property type="project" value="UniProtKB-SubCell"/>
</dbReference>
<accession>A0A1D6I1F4</accession>
<dbReference type="InterPro" id="IPR038237">
    <property type="entry name" value="Ribosomal_eS4_central_sf"/>
</dbReference>
<feature type="domain" description="Very-long-chain aldehyde decarbonylase CER1-like C-terminal" evidence="9">
    <location>
        <begin position="58"/>
        <end position="115"/>
    </location>
</feature>
<gene>
    <name evidence="10" type="ORF">ZEAMMB73_Zm00001d019999</name>
</gene>
<comment type="similarity">
    <text evidence="2">Belongs to the eukaryotic ribosomal protein eS4 family.</text>
</comment>
<dbReference type="FunFam" id="3.10.290.10:FF:000068">
    <property type="entry name" value="40S ribosomal protein S4-3"/>
    <property type="match status" value="1"/>
</dbReference>
<dbReference type="GO" id="GO:1990904">
    <property type="term" value="C:ribonucleoprotein complex"/>
    <property type="evidence" value="ECO:0007669"/>
    <property type="project" value="UniProtKB-KW"/>
</dbReference>
<dbReference type="EMBL" id="CM007650">
    <property type="protein sequence ID" value="ONM54046.1"/>
    <property type="molecule type" value="Genomic_DNA"/>
</dbReference>
<evidence type="ECO:0000256" key="5">
    <source>
        <dbReference type="ARBA" id="ARBA00022980"/>
    </source>
</evidence>
<evidence type="ECO:0000256" key="6">
    <source>
        <dbReference type="ARBA" id="ARBA00023274"/>
    </source>
</evidence>
<keyword evidence="5 10" id="KW-0689">Ribosomal protein</keyword>
<dbReference type="GO" id="GO:0006412">
    <property type="term" value="P:translation"/>
    <property type="evidence" value="ECO:0007669"/>
    <property type="project" value="InterPro"/>
</dbReference>
<dbReference type="GO" id="GO:0019843">
    <property type="term" value="F:rRNA binding"/>
    <property type="evidence" value="ECO:0007669"/>
    <property type="project" value="UniProtKB-KW"/>
</dbReference>
<dbReference type="Gene3D" id="2.40.50.740">
    <property type="match status" value="1"/>
</dbReference>
<dbReference type="InterPro" id="IPR013845">
    <property type="entry name" value="Ribosomal_eS4_central_region"/>
</dbReference>
<dbReference type="InterPro" id="IPR021940">
    <property type="entry name" value="CER1-like_C"/>
</dbReference>
<keyword evidence="4" id="KW-0694">RNA-binding</keyword>
<dbReference type="Gene3D" id="2.30.30.30">
    <property type="match status" value="1"/>
</dbReference>
<feature type="domain" description="Small ribosomal subunit protein eS4 central region" evidence="7">
    <location>
        <begin position="205"/>
        <end position="259"/>
    </location>
</feature>
<evidence type="ECO:0000259" key="9">
    <source>
        <dbReference type="Pfam" id="PF12076"/>
    </source>
</evidence>
<evidence type="ECO:0000256" key="1">
    <source>
        <dbReference type="ARBA" id="ARBA00004141"/>
    </source>
</evidence>
<dbReference type="InterPro" id="IPR041982">
    <property type="entry name" value="Ribosomal_eS4_KOW"/>
</dbReference>
<dbReference type="Pfam" id="PF12076">
    <property type="entry name" value="CER1-like_C"/>
    <property type="match status" value="1"/>
</dbReference>
<keyword evidence="6" id="KW-0687">Ribonucleoprotein</keyword>
<proteinExistence type="inferred from homology"/>
<dbReference type="Pfam" id="PF00900">
    <property type="entry name" value="Ribosomal_S4e"/>
    <property type="match status" value="1"/>
</dbReference>
<dbReference type="CDD" id="cd06087">
    <property type="entry name" value="KOW_RPS4"/>
    <property type="match status" value="1"/>
</dbReference>
<dbReference type="FunFam" id="2.40.50.740:FF:000001">
    <property type="entry name" value="40S ribosomal protein S4"/>
    <property type="match status" value="1"/>
</dbReference>
<organism evidence="10">
    <name type="scientific">Zea mays</name>
    <name type="common">Maize</name>
    <dbReference type="NCBI Taxonomy" id="4577"/>
    <lineage>
        <taxon>Eukaryota</taxon>
        <taxon>Viridiplantae</taxon>
        <taxon>Streptophyta</taxon>
        <taxon>Embryophyta</taxon>
        <taxon>Tracheophyta</taxon>
        <taxon>Spermatophyta</taxon>
        <taxon>Magnoliopsida</taxon>
        <taxon>Liliopsida</taxon>
        <taxon>Poales</taxon>
        <taxon>Poaceae</taxon>
        <taxon>PACMAD clade</taxon>
        <taxon>Panicoideae</taxon>
        <taxon>Andropogonodae</taxon>
        <taxon>Andropogoneae</taxon>
        <taxon>Tripsacinae</taxon>
        <taxon>Zea</taxon>
    </lineage>
</organism>
<evidence type="ECO:0000256" key="4">
    <source>
        <dbReference type="ARBA" id="ARBA00022884"/>
    </source>
</evidence>
<dbReference type="AlphaFoldDB" id="A0A1D6I1F4"/>
<dbReference type="InterPro" id="IPR018199">
    <property type="entry name" value="Ribosomal_eS4_N_CS"/>
</dbReference>
<sequence>MDWYLRVEWLRNESTIEENEIRITAQGLIRNYVSYATSVLQVPGLVLAIAVVYNVREVFLTDATSKLGRAIALYLCRKKIRVLMFTVSSERFLKIQREAPPEYQQCLVQVTKYQAAHNCKARGSKKHLKRLNAPKHWMLDKLGGAFAPKPSSGSHKSKECLPLILIIRNRLKYALTYREVISILMQHHVLVDGKMSFPSLRQTRTTGCFRLHPIRDEDAKFGQKGIPYLNTYDDRTILYPDPLIKANDTIKIDLETNKIMDFIKFDVDNVVMVTGKRNTGRVGVIKNREKHKGSFETIHVLLGAFCYV</sequence>
<dbReference type="InParanoid" id="A0A1D6I1F4"/>
<dbReference type="GO" id="GO:0005840">
    <property type="term" value="C:ribosome"/>
    <property type="evidence" value="ECO:0007669"/>
    <property type="project" value="UniProtKB-KW"/>
</dbReference>
<dbReference type="InterPro" id="IPR036986">
    <property type="entry name" value="S4_RNA-bd_sf"/>
</dbReference>
<dbReference type="PANTHER" id="PTHR11581">
    <property type="entry name" value="30S/40S RIBOSOMAL PROTEIN S4"/>
    <property type="match status" value="1"/>
</dbReference>
<dbReference type="GO" id="GO:0003735">
    <property type="term" value="F:structural constituent of ribosome"/>
    <property type="evidence" value="ECO:0007669"/>
    <property type="project" value="InterPro"/>
</dbReference>
<dbReference type="PROSITE" id="PS00528">
    <property type="entry name" value="RIBOSOMAL_S4E"/>
    <property type="match status" value="1"/>
</dbReference>
<dbReference type="InterPro" id="IPR000876">
    <property type="entry name" value="Ribosomal_eS4"/>
</dbReference>
<dbReference type="FunFam" id="2.30.30.30:FF:000031">
    <property type="entry name" value="40S ribosomal protein S4-3"/>
    <property type="match status" value="1"/>
</dbReference>
<protein>
    <submittedName>
        <fullName evidence="10">40S ribosomal protein S4-3</fullName>
    </submittedName>
</protein>
<evidence type="ECO:0000259" key="7">
    <source>
        <dbReference type="Pfam" id="PF00900"/>
    </source>
</evidence>
<name>A0A1D6I1F4_MAIZE</name>
<dbReference type="InterPro" id="IPR013843">
    <property type="entry name" value="Ribosomal_eS4_N"/>
</dbReference>
<comment type="subcellular location">
    <subcellularLocation>
        <location evidence="1">Membrane</location>
        <topology evidence="1">Multi-pass membrane protein</topology>
    </subcellularLocation>
</comment>
<keyword evidence="3" id="KW-0699">rRNA-binding</keyword>
<evidence type="ECO:0000256" key="2">
    <source>
        <dbReference type="ARBA" id="ARBA00007500"/>
    </source>
</evidence>
<reference evidence="10" key="1">
    <citation type="submission" date="2015-12" db="EMBL/GenBank/DDBJ databases">
        <title>Update maize B73 reference genome by single molecule sequencing technologies.</title>
        <authorList>
            <consortium name="Maize Genome Sequencing Project"/>
            <person name="Ware D."/>
        </authorList>
    </citation>
    <scope>NUCLEOTIDE SEQUENCE [LARGE SCALE GENOMIC DNA]</scope>
    <source>
        <tissue evidence="10">Seedling</tissue>
    </source>
</reference>
<dbReference type="Pfam" id="PF08071">
    <property type="entry name" value="RS4NT"/>
    <property type="match status" value="1"/>
</dbReference>
<dbReference type="InterPro" id="IPR014722">
    <property type="entry name" value="Rib_uL2_dom2"/>
</dbReference>
<feature type="domain" description="Small ribosomal subunit protein eS4 N-terminal" evidence="8">
    <location>
        <begin position="122"/>
        <end position="157"/>
    </location>
</feature>
<evidence type="ECO:0000313" key="10">
    <source>
        <dbReference type="EMBL" id="ONM54046.1"/>
    </source>
</evidence>